<dbReference type="AlphaFoldDB" id="A0A803R4D7"/>
<protein>
    <submittedName>
        <fullName evidence="1">Uncharacterized protein</fullName>
    </submittedName>
</protein>
<name>A0A803R4D7_CANSA</name>
<dbReference type="Gramene" id="novel_model_4963_5bd9a17a.3.5bd9b13a">
    <property type="protein sequence ID" value="cds.novel_model_4963_5bd9a17a.3.5bd9b13a"/>
    <property type="gene ID" value="novel_gene_2589_5bd9a17a"/>
</dbReference>
<evidence type="ECO:0000313" key="1">
    <source>
        <dbReference type="EnsemblPlants" id="cds.novel_model_4963_5bd9a17a.3.5bd9b13a"/>
    </source>
</evidence>
<keyword evidence="2" id="KW-1185">Reference proteome</keyword>
<reference evidence="1" key="2">
    <citation type="submission" date="2021-03" db="UniProtKB">
        <authorList>
            <consortium name="EnsemblPlants"/>
        </authorList>
    </citation>
    <scope>IDENTIFICATION</scope>
</reference>
<evidence type="ECO:0000313" key="2">
    <source>
        <dbReference type="Proteomes" id="UP000596661"/>
    </source>
</evidence>
<sequence>MDAIQIRHPDQARLDRVFGLLSLLSRLIFLMTHPQTLEPLYQQIGRFLQVGQDQALQSQRKEIQIPQRLPISQEDIHHPLSQEEDFQNQLEGVVNMEMDTILMLKLGRAPIFQIRQ</sequence>
<accession>A0A803R4D7</accession>
<dbReference type="EMBL" id="UZAU01000534">
    <property type="status" value="NOT_ANNOTATED_CDS"/>
    <property type="molecule type" value="Genomic_DNA"/>
</dbReference>
<proteinExistence type="predicted"/>
<dbReference type="Proteomes" id="UP000596661">
    <property type="component" value="Chromosome 5"/>
</dbReference>
<organism evidence="1 2">
    <name type="scientific">Cannabis sativa</name>
    <name type="common">Hemp</name>
    <name type="synonym">Marijuana</name>
    <dbReference type="NCBI Taxonomy" id="3483"/>
    <lineage>
        <taxon>Eukaryota</taxon>
        <taxon>Viridiplantae</taxon>
        <taxon>Streptophyta</taxon>
        <taxon>Embryophyta</taxon>
        <taxon>Tracheophyta</taxon>
        <taxon>Spermatophyta</taxon>
        <taxon>Magnoliopsida</taxon>
        <taxon>eudicotyledons</taxon>
        <taxon>Gunneridae</taxon>
        <taxon>Pentapetalae</taxon>
        <taxon>rosids</taxon>
        <taxon>fabids</taxon>
        <taxon>Rosales</taxon>
        <taxon>Cannabaceae</taxon>
        <taxon>Cannabis</taxon>
    </lineage>
</organism>
<reference evidence="1" key="1">
    <citation type="submission" date="2018-11" db="EMBL/GenBank/DDBJ databases">
        <authorList>
            <person name="Grassa J C."/>
        </authorList>
    </citation>
    <scope>NUCLEOTIDE SEQUENCE [LARGE SCALE GENOMIC DNA]</scope>
</reference>
<dbReference type="EnsemblPlants" id="novel_model_4963_5bd9a17a.3.5bd9b13a">
    <property type="protein sequence ID" value="cds.novel_model_4963_5bd9a17a.3.5bd9b13a"/>
    <property type="gene ID" value="novel_gene_2589_5bd9a17a"/>
</dbReference>